<feature type="compositionally biased region" description="Low complexity" evidence="1">
    <location>
        <begin position="364"/>
        <end position="374"/>
    </location>
</feature>
<dbReference type="InterPro" id="IPR051678">
    <property type="entry name" value="AGP_Transferase"/>
</dbReference>
<protein>
    <submittedName>
        <fullName evidence="3">Phosphotransferase</fullName>
    </submittedName>
</protein>
<sequence>MTSRGPLQLAALASAAVPGLDPDSVEGVVTDASHPFEVAFVQDDEHRRWVIRSPRTPAASAQLEQSAALLALLARRLTMPVPVVKGWVALPEGGRAAVTTYLTGRMVDLESIAPGTKLAAGLGRALAHLHSLDRRIYEEAGVPVYDADAYRARRLAELDRAAATGRVPTGLLTRWERTLEDVSLWRFTTTPTHGAIGPSTILATPDDGEEPDVKGFLGWEHAQVADPADDLAALVGALHPETLDTVLEAYAHARVERPDRHLQRRARLVHEMQLVRSMMHAVAAGDDVAAEGHASRLRRLDDELAAEEERAAAAAPTVPPQPAETEPAETQPAETQPAETQPIEMRPTGARPEPEDASADSAEDAVVVEGAGAPTPVTLPVADAERPPSPGDGEHETAEITPLGHDDEDDVVSPDTQRS</sequence>
<gene>
    <name evidence="3" type="ORF">N5P18_02190</name>
</gene>
<organism evidence="3 4">
    <name type="scientific">Janibacter terrae</name>
    <dbReference type="NCBI Taxonomy" id="103817"/>
    <lineage>
        <taxon>Bacteria</taxon>
        <taxon>Bacillati</taxon>
        <taxon>Actinomycetota</taxon>
        <taxon>Actinomycetes</taxon>
        <taxon>Micrococcales</taxon>
        <taxon>Intrasporangiaceae</taxon>
        <taxon>Janibacter</taxon>
    </lineage>
</organism>
<reference evidence="3 4" key="1">
    <citation type="submission" date="2022-09" db="EMBL/GenBank/DDBJ databases">
        <title>Complete genome sequence of Janibacter terrae strain COS04-44, PCL-degrading bacteria isolated from oil spilled coast.</title>
        <authorList>
            <person name="Park H."/>
            <person name="Kim J.Y."/>
            <person name="An S.H."/>
            <person name="Lee C.M."/>
            <person name="Weon H.-Y."/>
        </authorList>
    </citation>
    <scope>NUCLEOTIDE SEQUENCE [LARGE SCALE GENOMIC DNA]</scope>
    <source>
        <strain evidence="3 4">COS04-44</strain>
    </source>
</reference>
<evidence type="ECO:0000313" key="3">
    <source>
        <dbReference type="EMBL" id="WWF05704.1"/>
    </source>
</evidence>
<accession>A0ABZ2FHA5</accession>
<dbReference type="Pfam" id="PF01636">
    <property type="entry name" value="APH"/>
    <property type="match status" value="1"/>
</dbReference>
<feature type="compositionally biased region" description="Low complexity" evidence="1">
    <location>
        <begin position="323"/>
        <end position="342"/>
    </location>
</feature>
<evidence type="ECO:0000259" key="2">
    <source>
        <dbReference type="Pfam" id="PF01636"/>
    </source>
</evidence>
<evidence type="ECO:0000256" key="1">
    <source>
        <dbReference type="SAM" id="MobiDB-lite"/>
    </source>
</evidence>
<evidence type="ECO:0000313" key="4">
    <source>
        <dbReference type="Proteomes" id="UP001381003"/>
    </source>
</evidence>
<dbReference type="RefSeq" id="WP_338538550.1">
    <property type="nucleotide sequence ID" value="NZ_CP104874.1"/>
</dbReference>
<dbReference type="Gene3D" id="3.90.1200.10">
    <property type="match status" value="1"/>
</dbReference>
<keyword evidence="4" id="KW-1185">Reference proteome</keyword>
<proteinExistence type="predicted"/>
<dbReference type="EMBL" id="CP104874">
    <property type="protein sequence ID" value="WWF05704.1"/>
    <property type="molecule type" value="Genomic_DNA"/>
</dbReference>
<dbReference type="Proteomes" id="UP001381003">
    <property type="component" value="Chromosome"/>
</dbReference>
<dbReference type="InterPro" id="IPR002575">
    <property type="entry name" value="Aminoglycoside_PTrfase"/>
</dbReference>
<dbReference type="SUPFAM" id="SSF56112">
    <property type="entry name" value="Protein kinase-like (PK-like)"/>
    <property type="match status" value="1"/>
</dbReference>
<dbReference type="PANTHER" id="PTHR21310">
    <property type="entry name" value="AMINOGLYCOSIDE PHOSPHOTRANSFERASE-RELATED-RELATED"/>
    <property type="match status" value="1"/>
</dbReference>
<feature type="region of interest" description="Disordered" evidence="1">
    <location>
        <begin position="308"/>
        <end position="419"/>
    </location>
</feature>
<feature type="domain" description="Aminoglycoside phosphotransferase" evidence="2">
    <location>
        <begin position="38"/>
        <end position="255"/>
    </location>
</feature>
<dbReference type="Gene3D" id="3.30.200.20">
    <property type="entry name" value="Phosphorylase Kinase, domain 1"/>
    <property type="match status" value="1"/>
</dbReference>
<dbReference type="PANTHER" id="PTHR21310:SF15">
    <property type="entry name" value="AMINOGLYCOSIDE PHOSPHOTRANSFERASE DOMAIN-CONTAINING PROTEIN"/>
    <property type="match status" value="1"/>
</dbReference>
<name>A0ABZ2FHA5_9MICO</name>
<dbReference type="InterPro" id="IPR011009">
    <property type="entry name" value="Kinase-like_dom_sf"/>
</dbReference>